<evidence type="ECO:0000256" key="1">
    <source>
        <dbReference type="ARBA" id="ARBA00022472"/>
    </source>
</evidence>
<keyword evidence="1 6" id="KW-0806">Transcription termination</keyword>
<reference evidence="9" key="1">
    <citation type="journal article" date="2020" name="mSystems">
        <title>Genome- and Community-Level Interaction Insights into Carbon Utilization and Element Cycling Functions of Hydrothermarchaeota in Hydrothermal Sediment.</title>
        <authorList>
            <person name="Zhou Z."/>
            <person name="Liu Y."/>
            <person name="Xu W."/>
            <person name="Pan J."/>
            <person name="Luo Z.H."/>
            <person name="Li M."/>
        </authorList>
    </citation>
    <scope>NUCLEOTIDE SEQUENCE</scope>
    <source>
        <strain evidence="9">SpSt-649</strain>
    </source>
</reference>
<feature type="domain" description="NusA-like second KH" evidence="8">
    <location>
        <begin position="79"/>
        <end position="142"/>
    </location>
</feature>
<dbReference type="Pfam" id="PF07650">
    <property type="entry name" value="KH_2"/>
    <property type="match status" value="1"/>
</dbReference>
<dbReference type="HAMAP" id="MF_00945_A">
    <property type="entry name" value="NusA_A"/>
    <property type="match status" value="1"/>
</dbReference>
<dbReference type="Gene3D" id="3.30.300.20">
    <property type="match status" value="2"/>
</dbReference>
<evidence type="ECO:0000313" key="9">
    <source>
        <dbReference type="EMBL" id="HGM47113.1"/>
    </source>
</evidence>
<keyword evidence="4 6" id="KW-0805">Transcription regulation</keyword>
<comment type="subcellular location">
    <subcellularLocation>
        <location evidence="6">Cytoplasm</location>
    </subcellularLocation>
</comment>
<dbReference type="InterPro" id="IPR004044">
    <property type="entry name" value="KH_dom_type_2"/>
</dbReference>
<dbReference type="Pfam" id="PF26594">
    <property type="entry name" value="KH_NusA_2nd"/>
    <property type="match status" value="1"/>
</dbReference>
<evidence type="ECO:0000259" key="7">
    <source>
        <dbReference type="Pfam" id="PF07650"/>
    </source>
</evidence>
<dbReference type="EMBL" id="DTBQ01000143">
    <property type="protein sequence ID" value="HGM47113.1"/>
    <property type="molecule type" value="Genomic_DNA"/>
</dbReference>
<name>A0A7C4D599_THEPE</name>
<dbReference type="SUPFAM" id="SSF54814">
    <property type="entry name" value="Prokaryotic type KH domain (KH-domain type II)"/>
    <property type="match status" value="2"/>
</dbReference>
<keyword evidence="2 6" id="KW-0963">Cytoplasm</keyword>
<dbReference type="GO" id="GO:0006353">
    <property type="term" value="P:DNA-templated transcription termination"/>
    <property type="evidence" value="ECO:0007669"/>
    <property type="project" value="UniProtKB-UniRule"/>
</dbReference>
<feature type="domain" description="KH type-2" evidence="7">
    <location>
        <begin position="18"/>
        <end position="77"/>
    </location>
</feature>
<evidence type="ECO:0000256" key="4">
    <source>
        <dbReference type="ARBA" id="ARBA00023015"/>
    </source>
</evidence>
<dbReference type="InterPro" id="IPR009019">
    <property type="entry name" value="KH_sf_prok-type"/>
</dbReference>
<evidence type="ECO:0000256" key="5">
    <source>
        <dbReference type="ARBA" id="ARBA00023163"/>
    </source>
</evidence>
<dbReference type="InterPro" id="IPR058582">
    <property type="entry name" value="KH_NusA_2nd"/>
</dbReference>
<evidence type="ECO:0000256" key="2">
    <source>
        <dbReference type="ARBA" id="ARBA00022490"/>
    </source>
</evidence>
<proteinExistence type="inferred from homology"/>
<sequence length="148" mass="16545">MREGTFKLTNEELQLMRVFEEITSVVPLDCVYDPQFDRYIFIVGRGQAAVAVGKNGSKVRLLKGVLKKEVEIVEGGENIEELVKSALFPAKIAGVVVHENGAQRVVIAKVTRDSLGFAIGRNGRNVHRARILLRRYFGVSDIRVMQHP</sequence>
<dbReference type="AlphaFoldDB" id="A0A7C4D599"/>
<gene>
    <name evidence="6" type="primary">nusA</name>
    <name evidence="9" type="ORF">ENU21_05125</name>
</gene>
<comment type="caution">
    <text evidence="9">The sequence shown here is derived from an EMBL/GenBank/DDBJ whole genome shotgun (WGS) entry which is preliminary data.</text>
</comment>
<dbReference type="InterPro" id="IPR015946">
    <property type="entry name" value="KH_dom-like_a/b"/>
</dbReference>
<organism evidence="9">
    <name type="scientific">Thermofilum pendens</name>
    <dbReference type="NCBI Taxonomy" id="2269"/>
    <lineage>
        <taxon>Archaea</taxon>
        <taxon>Thermoproteota</taxon>
        <taxon>Thermoprotei</taxon>
        <taxon>Thermofilales</taxon>
        <taxon>Thermofilaceae</taxon>
        <taxon>Thermofilum</taxon>
    </lineage>
</organism>
<dbReference type="GO" id="GO:0003723">
    <property type="term" value="F:RNA binding"/>
    <property type="evidence" value="ECO:0007669"/>
    <property type="project" value="UniProtKB-KW"/>
</dbReference>
<protein>
    <recommendedName>
        <fullName evidence="6">Probable transcription termination protein NusA</fullName>
    </recommendedName>
</protein>
<comment type="similarity">
    <text evidence="6">Belongs to the NusA family.</text>
</comment>
<dbReference type="GO" id="GO:0005829">
    <property type="term" value="C:cytosol"/>
    <property type="evidence" value="ECO:0007669"/>
    <property type="project" value="TreeGrafter"/>
</dbReference>
<dbReference type="NCBIfam" id="TIGR01952">
    <property type="entry name" value="nusA_arch"/>
    <property type="match status" value="1"/>
</dbReference>
<dbReference type="PANTHER" id="PTHR22648:SF0">
    <property type="entry name" value="TRANSCRIPTION TERMINATION_ANTITERMINATION PROTEIN NUSA"/>
    <property type="match status" value="1"/>
</dbReference>
<comment type="function">
    <text evidence="6">Participates in transcription termination.</text>
</comment>
<dbReference type="InterPro" id="IPR030842">
    <property type="entry name" value="TF_NusA_bacterial"/>
</dbReference>
<dbReference type="InterPro" id="IPR010212">
    <property type="entry name" value="NusA_arc"/>
</dbReference>
<keyword evidence="5 6" id="KW-0804">Transcription</keyword>
<evidence type="ECO:0000256" key="3">
    <source>
        <dbReference type="ARBA" id="ARBA00022884"/>
    </source>
</evidence>
<evidence type="ECO:0000259" key="8">
    <source>
        <dbReference type="Pfam" id="PF26594"/>
    </source>
</evidence>
<accession>A0A7C4D599</accession>
<evidence type="ECO:0000256" key="6">
    <source>
        <dbReference type="HAMAP-Rule" id="MF_00945"/>
    </source>
</evidence>
<dbReference type="GO" id="GO:0031564">
    <property type="term" value="P:transcription antitermination"/>
    <property type="evidence" value="ECO:0007669"/>
    <property type="project" value="InterPro"/>
</dbReference>
<keyword evidence="3" id="KW-0694">RNA-binding</keyword>
<dbReference type="PANTHER" id="PTHR22648">
    <property type="entry name" value="TRANSCRIPTION TERMINATION FACTOR NUSA"/>
    <property type="match status" value="1"/>
</dbReference>